<comment type="caution">
    <text evidence="1">The sequence shown here is derived from an EMBL/GenBank/DDBJ whole genome shotgun (WGS) entry which is preliminary data.</text>
</comment>
<evidence type="ECO:0000313" key="2">
    <source>
        <dbReference type="Proteomes" id="UP001281410"/>
    </source>
</evidence>
<dbReference type="EMBL" id="JANJYJ010000004">
    <property type="protein sequence ID" value="KAK3219876.1"/>
    <property type="molecule type" value="Genomic_DNA"/>
</dbReference>
<evidence type="ECO:0000313" key="1">
    <source>
        <dbReference type="EMBL" id="KAK3219876.1"/>
    </source>
</evidence>
<dbReference type="Proteomes" id="UP001281410">
    <property type="component" value="Unassembled WGS sequence"/>
</dbReference>
<gene>
    <name evidence="1" type="ORF">Dsin_013846</name>
</gene>
<protein>
    <submittedName>
        <fullName evidence="1">Uncharacterized protein</fullName>
    </submittedName>
</protein>
<dbReference type="AlphaFoldDB" id="A0AAE0E9D5"/>
<accession>A0AAE0E9D5</accession>
<proteinExistence type="predicted"/>
<organism evidence="1 2">
    <name type="scientific">Dipteronia sinensis</name>
    <dbReference type="NCBI Taxonomy" id="43782"/>
    <lineage>
        <taxon>Eukaryota</taxon>
        <taxon>Viridiplantae</taxon>
        <taxon>Streptophyta</taxon>
        <taxon>Embryophyta</taxon>
        <taxon>Tracheophyta</taxon>
        <taxon>Spermatophyta</taxon>
        <taxon>Magnoliopsida</taxon>
        <taxon>eudicotyledons</taxon>
        <taxon>Gunneridae</taxon>
        <taxon>Pentapetalae</taxon>
        <taxon>rosids</taxon>
        <taxon>malvids</taxon>
        <taxon>Sapindales</taxon>
        <taxon>Sapindaceae</taxon>
        <taxon>Hippocastanoideae</taxon>
        <taxon>Acereae</taxon>
        <taxon>Dipteronia</taxon>
    </lineage>
</organism>
<reference evidence="1" key="1">
    <citation type="journal article" date="2023" name="Plant J.">
        <title>Genome sequences and population genomics provide insights into the demographic history, inbreeding, and mutation load of two 'living fossil' tree species of Dipteronia.</title>
        <authorList>
            <person name="Feng Y."/>
            <person name="Comes H.P."/>
            <person name="Chen J."/>
            <person name="Zhu S."/>
            <person name="Lu R."/>
            <person name="Zhang X."/>
            <person name="Li P."/>
            <person name="Qiu J."/>
            <person name="Olsen K.M."/>
            <person name="Qiu Y."/>
        </authorList>
    </citation>
    <scope>NUCLEOTIDE SEQUENCE</scope>
    <source>
        <strain evidence="1">NBL</strain>
    </source>
</reference>
<keyword evidence="2" id="KW-1185">Reference proteome</keyword>
<name>A0AAE0E9D5_9ROSI</name>
<sequence>MEQTTSKVARRIGDAREVVGGQKREVLSLGLGLVDGGGLGDPGGGFAREGLGVGGVGGSGAAGGDGTVHYGGRSGGGSGGFGRVRVAESGGVVHVV</sequence>